<name>A0A7N2KLT6_QUELO</name>
<evidence type="ECO:0000259" key="3">
    <source>
        <dbReference type="Pfam" id="PF02731"/>
    </source>
</evidence>
<reference evidence="4" key="2">
    <citation type="submission" date="2021-01" db="UniProtKB">
        <authorList>
            <consortium name="EnsemblPlants"/>
        </authorList>
    </citation>
    <scope>IDENTIFICATION</scope>
</reference>
<dbReference type="EnsemblPlants" id="QL01p011562:mrna">
    <property type="protein sequence ID" value="QL01p011562:mrna"/>
    <property type="gene ID" value="QL01p011562"/>
</dbReference>
<accession>A0A7N2KLT6</accession>
<dbReference type="Gramene" id="QL01p011562:mrna">
    <property type="protein sequence ID" value="QL01p011562:mrna"/>
    <property type="gene ID" value="QL01p011562"/>
</dbReference>
<dbReference type="PANTHER" id="PTHR12096">
    <property type="entry name" value="NUCLEAR PROTEIN SKIP-RELATED"/>
    <property type="match status" value="1"/>
</dbReference>
<dbReference type="Proteomes" id="UP000594261">
    <property type="component" value="Chromosome 1"/>
</dbReference>
<evidence type="ECO:0000313" key="4">
    <source>
        <dbReference type="EnsemblPlants" id="QL01p011562:mrna"/>
    </source>
</evidence>
<dbReference type="Pfam" id="PF02731">
    <property type="entry name" value="SKIP_SNW"/>
    <property type="match status" value="1"/>
</dbReference>
<evidence type="ECO:0000256" key="2">
    <source>
        <dbReference type="SAM" id="Coils"/>
    </source>
</evidence>
<proteinExistence type="inferred from homology"/>
<dbReference type="InterPro" id="IPR017862">
    <property type="entry name" value="SKI-int_prot_SKIP"/>
</dbReference>
<sequence length="260" mass="29738">MAESFTDVSNAPWFKQRHNEGFVPQKVEDFGDGVPFLRFTLLSFLLTWVLLSVKENVGDDEEEEEEELLREIEETTKETKASLQKILNRRFTTTRRHSSKFIKYKPSQQSASAAFNSGAKERIINIFEMLADPLDPPKFKHKRLPKPSASASPPVPIMHSPPRLKRHAAYFSAHDFVDEFKLLWLDTIKVSAKRNGFETVLQTTKSLSLGMIEDIAIEEGFTQGVNKLGFEAPRSSVCWEILQIMEDVEWRCGISFKPTT</sequence>
<dbReference type="GO" id="GO:0005681">
    <property type="term" value="C:spliceosomal complex"/>
    <property type="evidence" value="ECO:0007669"/>
    <property type="project" value="InterPro"/>
</dbReference>
<evidence type="ECO:0000313" key="5">
    <source>
        <dbReference type="Proteomes" id="UP000594261"/>
    </source>
</evidence>
<dbReference type="InterPro" id="IPR004015">
    <property type="entry name" value="SKI-int_prot_SKIP_SNW-dom"/>
</dbReference>
<organism evidence="4 5">
    <name type="scientific">Quercus lobata</name>
    <name type="common">Valley oak</name>
    <dbReference type="NCBI Taxonomy" id="97700"/>
    <lineage>
        <taxon>Eukaryota</taxon>
        <taxon>Viridiplantae</taxon>
        <taxon>Streptophyta</taxon>
        <taxon>Embryophyta</taxon>
        <taxon>Tracheophyta</taxon>
        <taxon>Spermatophyta</taxon>
        <taxon>Magnoliopsida</taxon>
        <taxon>eudicotyledons</taxon>
        <taxon>Gunneridae</taxon>
        <taxon>Pentapetalae</taxon>
        <taxon>rosids</taxon>
        <taxon>fabids</taxon>
        <taxon>Fagales</taxon>
        <taxon>Fagaceae</taxon>
        <taxon>Quercus</taxon>
    </lineage>
</organism>
<feature type="coiled-coil region" evidence="2">
    <location>
        <begin position="58"/>
        <end position="89"/>
    </location>
</feature>
<protein>
    <recommendedName>
        <fullName evidence="3">SKI-interacting protein SKIP SNW domain-containing protein</fullName>
    </recommendedName>
</protein>
<dbReference type="AlphaFoldDB" id="A0A7N2KLT6"/>
<dbReference type="GO" id="GO:0000398">
    <property type="term" value="P:mRNA splicing, via spliceosome"/>
    <property type="evidence" value="ECO:0007669"/>
    <property type="project" value="InterPro"/>
</dbReference>
<dbReference type="EMBL" id="LRBV02000001">
    <property type="status" value="NOT_ANNOTATED_CDS"/>
    <property type="molecule type" value="Genomic_DNA"/>
</dbReference>
<keyword evidence="5" id="KW-1185">Reference proteome</keyword>
<comment type="similarity">
    <text evidence="1">Belongs to the SNW family.</text>
</comment>
<evidence type="ECO:0000256" key="1">
    <source>
        <dbReference type="ARBA" id="ARBA00010197"/>
    </source>
</evidence>
<feature type="domain" description="SKI-interacting protein SKIP SNW" evidence="3">
    <location>
        <begin position="100"/>
        <end position="163"/>
    </location>
</feature>
<reference evidence="4 5" key="1">
    <citation type="journal article" date="2016" name="G3 (Bethesda)">
        <title>First Draft Assembly and Annotation of the Genome of a California Endemic Oak Quercus lobata Nee (Fagaceae).</title>
        <authorList>
            <person name="Sork V.L."/>
            <person name="Fitz-Gibbon S.T."/>
            <person name="Puiu D."/>
            <person name="Crepeau M."/>
            <person name="Gugger P.F."/>
            <person name="Sherman R."/>
            <person name="Stevens K."/>
            <person name="Langley C.H."/>
            <person name="Pellegrini M."/>
            <person name="Salzberg S.L."/>
        </authorList>
    </citation>
    <scope>NUCLEOTIDE SEQUENCE [LARGE SCALE GENOMIC DNA]</scope>
    <source>
        <strain evidence="4 5">cv. SW786</strain>
    </source>
</reference>
<dbReference type="InParanoid" id="A0A7N2KLT6"/>
<keyword evidence="2" id="KW-0175">Coiled coil</keyword>